<accession>A0A8E2DH36</accession>
<feature type="compositionally biased region" description="Low complexity" evidence="1">
    <location>
        <begin position="222"/>
        <end position="235"/>
    </location>
</feature>
<feature type="compositionally biased region" description="Polar residues" evidence="1">
    <location>
        <begin position="438"/>
        <end position="448"/>
    </location>
</feature>
<feature type="compositionally biased region" description="Basic and acidic residues" evidence="1">
    <location>
        <begin position="407"/>
        <end position="432"/>
    </location>
</feature>
<dbReference type="AlphaFoldDB" id="A0A8E2DH36"/>
<proteinExistence type="predicted"/>
<feature type="compositionally biased region" description="Pro residues" evidence="1">
    <location>
        <begin position="280"/>
        <end position="291"/>
    </location>
</feature>
<feature type="compositionally biased region" description="Low complexity" evidence="1">
    <location>
        <begin position="315"/>
        <end position="333"/>
    </location>
</feature>
<gene>
    <name evidence="2" type="ORF">OBBRIDRAFT_795908</name>
</gene>
<sequence length="504" mass="55169">MPTIHITTPASMASESVPNSPSPILAPRMQPPATLLLRNSTADAGKVAKLRERYLELQDRRMIEQQIKDGRRVSLYTPPPAPSTKPADIRVRISGSLESMCSSVSDPLPAAAPQNDTSVTSNESPWSRSILSKAHQVRMPVLAAQEEIKTIKSEEEPKKVKSEEELNEVKREGEPKIRREEPKITRDEEVKKAKSEPYDEAITRVLAMPISPEERREKQGGSVPSAPAAAIPVAAETKSKVTDRVSSVVKRASRVLQVSAPFKSSGNRTENNIPRASSTQPPPRVAPPPRATPTTRGTPPPRAAPPPRANPPPRTTSTTRVTPPPRTTSTTRVTPPPRATPPLRATQSLRATPPLRATQPLRATRLPPRILNTSKVAPPEDKPTGERPQREVRPTWSFRAARPTTPRVEKPPCRCERHQRNIARHTDADMRRSMTFGKENSGTPQATPAKTGEQKSVAAPKSDDQKIQRGRQPLGMRPDLANYGDVVSFGQVGEQIMCASSSFA</sequence>
<feature type="region of interest" description="Disordered" evidence="1">
    <location>
        <begin position="100"/>
        <end position="126"/>
    </location>
</feature>
<keyword evidence="3" id="KW-1185">Reference proteome</keyword>
<protein>
    <submittedName>
        <fullName evidence="2">Uncharacterized protein</fullName>
    </submittedName>
</protein>
<name>A0A8E2DH36_9APHY</name>
<dbReference type="Proteomes" id="UP000250043">
    <property type="component" value="Unassembled WGS sequence"/>
</dbReference>
<evidence type="ECO:0000313" key="3">
    <source>
        <dbReference type="Proteomes" id="UP000250043"/>
    </source>
</evidence>
<feature type="compositionally biased region" description="Polar residues" evidence="1">
    <location>
        <begin position="114"/>
        <end position="126"/>
    </location>
</feature>
<feature type="compositionally biased region" description="Pro residues" evidence="1">
    <location>
        <begin position="298"/>
        <end position="314"/>
    </location>
</feature>
<feature type="region of interest" description="Disordered" evidence="1">
    <location>
        <begin position="208"/>
        <end position="479"/>
    </location>
</feature>
<evidence type="ECO:0000313" key="2">
    <source>
        <dbReference type="EMBL" id="OCH87745.1"/>
    </source>
</evidence>
<feature type="compositionally biased region" description="Polar residues" evidence="1">
    <location>
        <begin position="262"/>
        <end position="279"/>
    </location>
</feature>
<reference evidence="2 3" key="1">
    <citation type="submission" date="2016-07" db="EMBL/GenBank/DDBJ databases">
        <title>Draft genome of the white-rot fungus Obba rivulosa 3A-2.</title>
        <authorList>
            <consortium name="DOE Joint Genome Institute"/>
            <person name="Miettinen O."/>
            <person name="Riley R."/>
            <person name="Acob R."/>
            <person name="Barry K."/>
            <person name="Cullen D."/>
            <person name="De Vries R."/>
            <person name="Hainaut M."/>
            <person name="Hatakka A."/>
            <person name="Henrissat B."/>
            <person name="Hilden K."/>
            <person name="Kuo R."/>
            <person name="Labutti K."/>
            <person name="Lipzen A."/>
            <person name="Makela M.R."/>
            <person name="Sandor L."/>
            <person name="Spatafora J.W."/>
            <person name="Grigoriev I.V."/>
            <person name="Hibbett D.S."/>
        </authorList>
    </citation>
    <scope>NUCLEOTIDE SEQUENCE [LARGE SCALE GENOMIC DNA]</scope>
    <source>
        <strain evidence="2 3">3A-2</strain>
    </source>
</reference>
<dbReference type="EMBL" id="KV722474">
    <property type="protein sequence ID" value="OCH87745.1"/>
    <property type="molecule type" value="Genomic_DNA"/>
</dbReference>
<feature type="compositionally biased region" description="Basic and acidic residues" evidence="1">
    <location>
        <begin position="378"/>
        <end position="393"/>
    </location>
</feature>
<evidence type="ECO:0000256" key="1">
    <source>
        <dbReference type="SAM" id="MobiDB-lite"/>
    </source>
</evidence>
<feature type="compositionally biased region" description="Polar residues" evidence="1">
    <location>
        <begin position="1"/>
        <end position="19"/>
    </location>
</feature>
<organism evidence="2 3">
    <name type="scientific">Obba rivulosa</name>
    <dbReference type="NCBI Taxonomy" id="1052685"/>
    <lineage>
        <taxon>Eukaryota</taxon>
        <taxon>Fungi</taxon>
        <taxon>Dikarya</taxon>
        <taxon>Basidiomycota</taxon>
        <taxon>Agaricomycotina</taxon>
        <taxon>Agaricomycetes</taxon>
        <taxon>Polyporales</taxon>
        <taxon>Gelatoporiaceae</taxon>
        <taxon>Obba</taxon>
    </lineage>
</organism>
<feature type="region of interest" description="Disordered" evidence="1">
    <location>
        <begin position="1"/>
        <end position="28"/>
    </location>
</feature>
<feature type="region of interest" description="Disordered" evidence="1">
    <location>
        <begin position="148"/>
        <end position="196"/>
    </location>
</feature>